<dbReference type="eggNOG" id="KOG3589">
    <property type="taxonomic scope" value="Eukaryota"/>
</dbReference>
<dbReference type="FunCoup" id="T1G0M4">
    <property type="interactions" value="147"/>
</dbReference>
<keyword evidence="4" id="KW-1185">Reference proteome</keyword>
<dbReference type="PRINTS" id="PR01301">
    <property type="entry name" value="RGSPROTEIN"/>
</dbReference>
<dbReference type="OrthoDB" id="196547at2759"/>
<dbReference type="Pfam" id="PF00615">
    <property type="entry name" value="RGS"/>
    <property type="match status" value="1"/>
</dbReference>
<proteinExistence type="predicted"/>
<dbReference type="HOGENOM" id="CLU_059863_1_0_1"/>
<dbReference type="GeneID" id="20214622"/>
<name>T1G0M4_HELRO</name>
<dbReference type="Proteomes" id="UP000015101">
    <property type="component" value="Unassembled WGS sequence"/>
</dbReference>
<feature type="domain" description="RGS" evidence="1">
    <location>
        <begin position="18"/>
        <end position="133"/>
    </location>
</feature>
<dbReference type="FunFam" id="1.10.167.10:FF:000001">
    <property type="entry name" value="Putative regulator of g-protein signaling 12"/>
    <property type="match status" value="1"/>
</dbReference>
<evidence type="ECO:0000259" key="1">
    <source>
        <dbReference type="PROSITE" id="PS50132"/>
    </source>
</evidence>
<evidence type="ECO:0000313" key="3">
    <source>
        <dbReference type="EnsemblMetazoa" id="HelroP71510"/>
    </source>
</evidence>
<dbReference type="EMBL" id="KB095812">
    <property type="protein sequence ID" value="ESO11517.1"/>
    <property type="molecule type" value="Genomic_DNA"/>
</dbReference>
<dbReference type="PROSITE" id="PS50132">
    <property type="entry name" value="RGS"/>
    <property type="match status" value="1"/>
</dbReference>
<dbReference type="PANTHER" id="PTHR10845:SF259">
    <property type="entry name" value="RGS DOMAIN-CONTAINING PROTEIN-RELATED"/>
    <property type="match status" value="1"/>
</dbReference>
<dbReference type="InterPro" id="IPR016137">
    <property type="entry name" value="RGS"/>
</dbReference>
<dbReference type="RefSeq" id="XP_009010005.1">
    <property type="nucleotide sequence ID" value="XM_009011757.1"/>
</dbReference>
<evidence type="ECO:0000313" key="4">
    <source>
        <dbReference type="Proteomes" id="UP000015101"/>
    </source>
</evidence>
<gene>
    <name evidence="3" type="primary">20214622</name>
    <name evidence="2" type="ORF">HELRODRAFT_71510</name>
</gene>
<evidence type="ECO:0000313" key="2">
    <source>
        <dbReference type="EMBL" id="ESO11517.1"/>
    </source>
</evidence>
<dbReference type="EMBL" id="AMQM01002440">
    <property type="status" value="NOT_ANNOTATED_CDS"/>
    <property type="molecule type" value="Genomic_DNA"/>
</dbReference>
<dbReference type="STRING" id="6412.T1G0M4"/>
<dbReference type="InterPro" id="IPR044926">
    <property type="entry name" value="RGS_subdomain_2"/>
</dbReference>
<dbReference type="InParanoid" id="T1G0M4"/>
<organism evidence="3 4">
    <name type="scientific">Helobdella robusta</name>
    <name type="common">Californian leech</name>
    <dbReference type="NCBI Taxonomy" id="6412"/>
    <lineage>
        <taxon>Eukaryota</taxon>
        <taxon>Metazoa</taxon>
        <taxon>Spiralia</taxon>
        <taxon>Lophotrochozoa</taxon>
        <taxon>Annelida</taxon>
        <taxon>Clitellata</taxon>
        <taxon>Hirudinea</taxon>
        <taxon>Rhynchobdellida</taxon>
        <taxon>Glossiphoniidae</taxon>
        <taxon>Helobdella</taxon>
    </lineage>
</organism>
<reference evidence="4" key="1">
    <citation type="submission" date="2012-12" db="EMBL/GenBank/DDBJ databases">
        <authorList>
            <person name="Hellsten U."/>
            <person name="Grimwood J."/>
            <person name="Chapman J.A."/>
            <person name="Shapiro H."/>
            <person name="Aerts A."/>
            <person name="Otillar R.P."/>
            <person name="Terry A.Y."/>
            <person name="Boore J.L."/>
            <person name="Simakov O."/>
            <person name="Marletaz F."/>
            <person name="Cho S.-J."/>
            <person name="Edsinger-Gonzales E."/>
            <person name="Havlak P."/>
            <person name="Kuo D.-H."/>
            <person name="Larsson T."/>
            <person name="Lv J."/>
            <person name="Arendt D."/>
            <person name="Savage R."/>
            <person name="Osoegawa K."/>
            <person name="de Jong P."/>
            <person name="Lindberg D.R."/>
            <person name="Seaver E.C."/>
            <person name="Weisblat D.A."/>
            <person name="Putnam N.H."/>
            <person name="Grigoriev I.V."/>
            <person name="Rokhsar D.S."/>
        </authorList>
    </citation>
    <scope>NUCLEOTIDE SEQUENCE</scope>
</reference>
<reference evidence="2 4" key="2">
    <citation type="journal article" date="2013" name="Nature">
        <title>Insights into bilaterian evolution from three spiralian genomes.</title>
        <authorList>
            <person name="Simakov O."/>
            <person name="Marletaz F."/>
            <person name="Cho S.J."/>
            <person name="Edsinger-Gonzales E."/>
            <person name="Havlak P."/>
            <person name="Hellsten U."/>
            <person name="Kuo D.H."/>
            <person name="Larsson T."/>
            <person name="Lv J."/>
            <person name="Arendt D."/>
            <person name="Savage R."/>
            <person name="Osoegawa K."/>
            <person name="de Jong P."/>
            <person name="Grimwood J."/>
            <person name="Chapman J.A."/>
            <person name="Shapiro H."/>
            <person name="Aerts A."/>
            <person name="Otillar R.P."/>
            <person name="Terry A.Y."/>
            <person name="Boore J.L."/>
            <person name="Grigoriev I.V."/>
            <person name="Lindberg D.R."/>
            <person name="Seaver E.C."/>
            <person name="Weisblat D.A."/>
            <person name="Putnam N.H."/>
            <person name="Rokhsar D.S."/>
        </authorList>
    </citation>
    <scope>NUCLEOTIDE SEQUENCE</scope>
</reference>
<reference evidence="3" key="3">
    <citation type="submission" date="2015-06" db="UniProtKB">
        <authorList>
            <consortium name="EnsemblMetazoa"/>
        </authorList>
    </citation>
    <scope>IDENTIFICATION</scope>
</reference>
<accession>T1G0M4</accession>
<dbReference type="SMART" id="SM00315">
    <property type="entry name" value="RGS"/>
    <property type="match status" value="1"/>
</dbReference>
<dbReference type="EnsemblMetazoa" id="HelroT71510">
    <property type="protein sequence ID" value="HelroP71510"/>
    <property type="gene ID" value="HelroG71510"/>
</dbReference>
<dbReference type="Gene3D" id="1.10.167.10">
    <property type="entry name" value="Regulator of G-protein Signalling 4, domain 2"/>
    <property type="match status" value="1"/>
</dbReference>
<dbReference type="SUPFAM" id="SSF48097">
    <property type="entry name" value="Regulator of G-protein signaling, RGS"/>
    <property type="match status" value="1"/>
</dbReference>
<dbReference type="PANTHER" id="PTHR10845">
    <property type="entry name" value="REGULATOR OF G PROTEIN SIGNALING"/>
    <property type="match status" value="1"/>
</dbReference>
<dbReference type="OMA" id="GRFCCFL"/>
<dbReference type="AlphaFoldDB" id="T1G0M4"/>
<sequence>TAKPSKPSAEMVSLWFQSFDNLLHDKTGLDLFREYLRLEFSEENLEFWIACEQYKTCPTHELAQQSQQIFADYVAIQAPREINLDSKTRDEVYKRISKPDKKTFEDAQYRIQALMAKDSYPRFMSSEFLKKWLAQFKIKINQSQKK</sequence>
<protein>
    <recommendedName>
        <fullName evidence="1">RGS domain-containing protein</fullName>
    </recommendedName>
</protein>
<dbReference type="KEGG" id="hro:HELRODRAFT_71510"/>
<dbReference type="CTD" id="20214622"/>
<dbReference type="InterPro" id="IPR036305">
    <property type="entry name" value="RGS_sf"/>
</dbReference>